<dbReference type="OrthoDB" id="510539at2759"/>
<keyword evidence="9 20" id="KW-0378">Hydrolase</keyword>
<comment type="caution">
    <text evidence="25">The sequence shown here is derived from an EMBL/GenBank/DDBJ whole genome shotgun (WGS) entry which is preliminary data.</text>
</comment>
<dbReference type="SUPFAM" id="SSF55486">
    <property type="entry name" value="Metalloproteases ('zincins'), catalytic domain"/>
    <property type="match status" value="1"/>
</dbReference>
<evidence type="ECO:0000259" key="22">
    <source>
        <dbReference type="Pfam" id="PF01433"/>
    </source>
</evidence>
<dbReference type="Gene3D" id="1.10.390.10">
    <property type="entry name" value="Neutral Protease Domain 2"/>
    <property type="match status" value="1"/>
</dbReference>
<keyword evidence="10 18" id="KW-0862">Zinc</keyword>
<dbReference type="FunFam" id="1.10.390.10:FF:000016">
    <property type="entry name" value="Glutamyl aminopeptidase"/>
    <property type="match status" value="1"/>
</dbReference>
<proteinExistence type="inferred from homology"/>
<evidence type="ECO:0000256" key="8">
    <source>
        <dbReference type="ARBA" id="ARBA00022723"/>
    </source>
</evidence>
<dbReference type="Pfam" id="PF11838">
    <property type="entry name" value="ERAP1_C"/>
    <property type="match status" value="1"/>
</dbReference>
<keyword evidence="13 20" id="KW-0482">Metalloprotease</keyword>
<keyword evidence="7 20" id="KW-0812">Transmembrane</keyword>
<dbReference type="Pfam" id="PF01433">
    <property type="entry name" value="Peptidase_M1"/>
    <property type="match status" value="1"/>
</dbReference>
<dbReference type="InterPro" id="IPR014782">
    <property type="entry name" value="Peptidase_M1_dom"/>
</dbReference>
<accession>A0A7L2PIZ3</accession>
<comment type="similarity">
    <text evidence="2 20">Belongs to the peptidase M1 family.</text>
</comment>
<gene>
    <name evidence="25" type="primary">Anpep</name>
    <name evidence="25" type="ORF">PYCJOC_R03607</name>
</gene>
<evidence type="ECO:0000256" key="4">
    <source>
        <dbReference type="ARBA" id="ARBA00022438"/>
    </source>
</evidence>
<evidence type="ECO:0000256" key="13">
    <source>
        <dbReference type="ARBA" id="ARBA00023049"/>
    </source>
</evidence>
<evidence type="ECO:0000256" key="9">
    <source>
        <dbReference type="ARBA" id="ARBA00022801"/>
    </source>
</evidence>
<feature type="domain" description="Peptidase M1 membrane alanine aminopeptidase" evidence="22">
    <location>
        <begin position="312"/>
        <end position="539"/>
    </location>
</feature>
<dbReference type="InterPro" id="IPR034016">
    <property type="entry name" value="M1_APN-typ"/>
</dbReference>
<feature type="domain" description="Aminopeptidase N-like N-terminal" evidence="24">
    <location>
        <begin position="77"/>
        <end position="276"/>
    </location>
</feature>
<keyword evidence="8 18" id="KW-0479">Metal-binding</keyword>
<feature type="non-terminal residue" evidence="25">
    <location>
        <position position="962"/>
    </location>
</feature>
<keyword evidence="14 20" id="KW-0472">Membrane</keyword>
<evidence type="ECO:0000256" key="3">
    <source>
        <dbReference type="ARBA" id="ARBA00011738"/>
    </source>
</evidence>
<dbReference type="Pfam" id="PF17900">
    <property type="entry name" value="Peptidase_M1_N"/>
    <property type="match status" value="1"/>
</dbReference>
<dbReference type="FunFam" id="1.25.50.20:FF:000012">
    <property type="entry name" value="Aminopeptidase N"/>
    <property type="match status" value="1"/>
</dbReference>
<dbReference type="InterPro" id="IPR001930">
    <property type="entry name" value="Peptidase_M1"/>
</dbReference>
<keyword evidence="6 20" id="KW-0645">Protease</keyword>
<dbReference type="Proteomes" id="UP000535705">
    <property type="component" value="Unassembled WGS sequence"/>
</dbReference>
<sequence>MAAGFFISKTVGIVAIVLGLGAVATIIALSVVYAQEKNKGTPDVGTTARPSISTTTTTTTPAPNNPWNRWRLPTTLKPEFYEVSLQPFLKPDANNMYIFKGNSSVVFTCEEATNLILIHSNKLNYTMQGSFHATLQAEDGGTAPAISNTWLETPTQYLVVQLATPLQQGQRYRLSSSFTGELADDLAGFYRSEYTDASGNRQVVATTQMQAADARKAFPCFDEPAMKANFTVTLIHPSNYTAISNMPAKNTREQVIDGESWNVTEFDTTPRMSTYLLAFIVSQFDNVYNDSGDVLIRIWGRREAIEEGQGSYALNVTGPILEFFEKHYNTSYPLPKSDQVGLPDFNAGAMENWGLVTYRENSLLFDDLYSSIANKERVVTVIAHELAHQWFGNLVTLRWWNDLWLNEGFASYVEYLGADSAEPSWNIKDLMVLNELHAVMATDALASSHPLSFSEEEINTPAQISEVFDSIAYSKGASVLRMLSSFLSEDIFKEGLQSYLHTFAYSNTIYADLWVHLQKAVEENNVQLPDSISSIMDRWTLQMGFPVVTVDTQSGTVSQNHFLLDPTSPVDRPSVFNYTWIIPITWMTGSSHGNSSYWLTKVTDTNDVFKVDSPDWLLLNLNVTGYFRVNYNSENWEQLLNQLLTDHEVIPVINRAQVIDDAFNLARAKYVNVTLALNTTRFLSKEMEYMPWQAALSNLQYFQQMFDRSEVFGAMSRYMKKQVTPLFEHYKNITNNWRDIPSGLMVQYNEVNAISTACSYGVTECQQLAIEYLRQWQNSSDNPVPPNLRSAIYCNMVATGGEDAWDFIWQKFREAPVVSEADKLRTALTCSPHPWILNRYLEYTLDSTKIRRQDATSTINSIASNVVGQPLVWDFIRGNWRTLFTQYGGGSFSFSRLISAVTQRFSSEFELQQLEQFKADNQDIGFGSGTRALEQALERTRANINWVRENRETVLAWFEEQS</sequence>
<evidence type="ECO:0000313" key="26">
    <source>
        <dbReference type="Proteomes" id="UP000535705"/>
    </source>
</evidence>
<keyword evidence="12 20" id="KW-1133">Transmembrane helix</keyword>
<keyword evidence="15" id="KW-1015">Disulfide bond</keyword>
<feature type="site" description="Transition state stabilizer" evidence="19">
    <location>
        <position position="473"/>
    </location>
</feature>
<evidence type="ECO:0000256" key="5">
    <source>
        <dbReference type="ARBA" id="ARBA00022475"/>
    </source>
</evidence>
<dbReference type="GO" id="GO:0006508">
    <property type="term" value="P:proteolysis"/>
    <property type="evidence" value="ECO:0007669"/>
    <property type="project" value="UniProtKB-KW"/>
</dbReference>
<evidence type="ECO:0000256" key="2">
    <source>
        <dbReference type="ARBA" id="ARBA00010136"/>
    </source>
</evidence>
<dbReference type="GO" id="GO:0005615">
    <property type="term" value="C:extracellular space"/>
    <property type="evidence" value="ECO:0007669"/>
    <property type="project" value="TreeGrafter"/>
</dbReference>
<dbReference type="CDD" id="cd09601">
    <property type="entry name" value="M1_APN-Q_like"/>
    <property type="match status" value="1"/>
</dbReference>
<dbReference type="InterPro" id="IPR045357">
    <property type="entry name" value="Aminopeptidase_N-like_N"/>
</dbReference>
<evidence type="ECO:0000256" key="19">
    <source>
        <dbReference type="PIRSR" id="PIRSR634016-4"/>
    </source>
</evidence>
<dbReference type="GO" id="GO:0005886">
    <property type="term" value="C:plasma membrane"/>
    <property type="evidence" value="ECO:0007669"/>
    <property type="project" value="UniProtKB-SubCell"/>
</dbReference>
<dbReference type="GO" id="GO:0043171">
    <property type="term" value="P:peptide catabolic process"/>
    <property type="evidence" value="ECO:0007669"/>
    <property type="project" value="TreeGrafter"/>
</dbReference>
<dbReference type="GO" id="GO:0070006">
    <property type="term" value="F:metalloaminopeptidase activity"/>
    <property type="evidence" value="ECO:0007669"/>
    <property type="project" value="TreeGrafter"/>
</dbReference>
<keyword evidence="4 20" id="KW-0031">Aminopeptidase</keyword>
<dbReference type="Gene3D" id="1.25.50.20">
    <property type="match status" value="1"/>
</dbReference>
<dbReference type="GO" id="GO:0005737">
    <property type="term" value="C:cytoplasm"/>
    <property type="evidence" value="ECO:0007669"/>
    <property type="project" value="TreeGrafter"/>
</dbReference>
<evidence type="ECO:0000256" key="18">
    <source>
        <dbReference type="PIRSR" id="PIRSR634016-3"/>
    </source>
</evidence>
<dbReference type="InterPro" id="IPR024571">
    <property type="entry name" value="ERAP1-like_C_dom"/>
</dbReference>
<dbReference type="GO" id="GO:0042277">
    <property type="term" value="F:peptide binding"/>
    <property type="evidence" value="ECO:0007669"/>
    <property type="project" value="TreeGrafter"/>
</dbReference>
<reference evidence="25 26" key="1">
    <citation type="submission" date="2019-09" db="EMBL/GenBank/DDBJ databases">
        <title>Bird 10,000 Genomes (B10K) Project - Family phase.</title>
        <authorList>
            <person name="Zhang G."/>
        </authorList>
    </citation>
    <scope>NUCLEOTIDE SEQUENCE [LARGE SCALE GENOMIC DNA]</scope>
    <source>
        <strain evidence="25">B10K-DU-002-42</strain>
        <tissue evidence="25">Muscle</tissue>
    </source>
</reference>
<feature type="active site" description="Proton acceptor" evidence="17">
    <location>
        <position position="385"/>
    </location>
</feature>
<feature type="transmembrane region" description="Helical" evidence="20">
    <location>
        <begin position="12"/>
        <end position="34"/>
    </location>
</feature>
<evidence type="ECO:0000259" key="23">
    <source>
        <dbReference type="Pfam" id="PF11838"/>
    </source>
</evidence>
<evidence type="ECO:0000256" key="10">
    <source>
        <dbReference type="ARBA" id="ARBA00022833"/>
    </source>
</evidence>
<feature type="binding site" evidence="18">
    <location>
        <position position="388"/>
    </location>
    <ligand>
        <name>Zn(2+)</name>
        <dbReference type="ChEBI" id="CHEBI:29105"/>
        <note>catalytic</note>
    </ligand>
</feature>
<comment type="cofactor">
    <cofactor evidence="18 20">
        <name>Zn(2+)</name>
        <dbReference type="ChEBI" id="CHEBI:29105"/>
    </cofactor>
    <text evidence="18 20">Binds 1 zinc ion per subunit.</text>
</comment>
<comment type="subunit">
    <text evidence="3">Homodimer.</text>
</comment>
<keyword evidence="11" id="KW-0735">Signal-anchor</keyword>
<protein>
    <recommendedName>
        <fullName evidence="20">Aminopeptidase</fullName>
        <ecNumber evidence="20">3.4.11.-</ecNumber>
    </recommendedName>
</protein>
<keyword evidence="26" id="KW-1185">Reference proteome</keyword>
<dbReference type="SUPFAM" id="SSF63737">
    <property type="entry name" value="Leukotriene A4 hydrolase N-terminal domain"/>
    <property type="match status" value="1"/>
</dbReference>
<keyword evidence="5" id="KW-1003">Cell membrane</keyword>
<dbReference type="PANTHER" id="PTHR11533">
    <property type="entry name" value="PROTEASE M1 ZINC METALLOPROTEASE"/>
    <property type="match status" value="1"/>
</dbReference>
<dbReference type="PRINTS" id="PR00756">
    <property type="entry name" value="ALADIPTASE"/>
</dbReference>
<evidence type="ECO:0000256" key="20">
    <source>
        <dbReference type="RuleBase" id="RU364040"/>
    </source>
</evidence>
<evidence type="ECO:0000256" key="7">
    <source>
        <dbReference type="ARBA" id="ARBA00022692"/>
    </source>
</evidence>
<dbReference type="PANTHER" id="PTHR11533:SF172">
    <property type="entry name" value="AMINOPEPTIDASE N"/>
    <property type="match status" value="1"/>
</dbReference>
<dbReference type="InterPro" id="IPR050344">
    <property type="entry name" value="Peptidase_M1_aminopeptidases"/>
</dbReference>
<evidence type="ECO:0000256" key="16">
    <source>
        <dbReference type="ARBA" id="ARBA00023180"/>
    </source>
</evidence>
<name>A0A7L2PIZ3_PYCJO</name>
<evidence type="ECO:0000256" key="12">
    <source>
        <dbReference type="ARBA" id="ARBA00022989"/>
    </source>
</evidence>
<evidence type="ECO:0000313" key="25">
    <source>
        <dbReference type="EMBL" id="NXR83772.1"/>
    </source>
</evidence>
<dbReference type="EC" id="3.4.11.-" evidence="20"/>
<dbReference type="FunFam" id="2.60.40.1730:FF:000001">
    <property type="entry name" value="Leucyl-cystinyl aminopeptidase"/>
    <property type="match status" value="1"/>
</dbReference>
<feature type="binding site" evidence="18">
    <location>
        <position position="407"/>
    </location>
    <ligand>
        <name>Zn(2+)</name>
        <dbReference type="ChEBI" id="CHEBI:29105"/>
        <note>catalytic</note>
    </ligand>
</feature>
<evidence type="ECO:0000256" key="11">
    <source>
        <dbReference type="ARBA" id="ARBA00022968"/>
    </source>
</evidence>
<dbReference type="FunFam" id="2.60.40.1910:FF:000005">
    <property type="entry name" value="Aminopeptidase"/>
    <property type="match status" value="1"/>
</dbReference>
<dbReference type="EMBL" id="VWYP01033076">
    <property type="protein sequence ID" value="NXR83772.1"/>
    <property type="molecule type" value="Genomic_DNA"/>
</dbReference>
<evidence type="ECO:0000256" key="1">
    <source>
        <dbReference type="ARBA" id="ARBA00004401"/>
    </source>
</evidence>
<feature type="compositionally biased region" description="Low complexity" evidence="21">
    <location>
        <begin position="46"/>
        <end position="69"/>
    </location>
</feature>
<evidence type="ECO:0000256" key="21">
    <source>
        <dbReference type="SAM" id="MobiDB-lite"/>
    </source>
</evidence>
<evidence type="ECO:0000259" key="24">
    <source>
        <dbReference type="Pfam" id="PF17900"/>
    </source>
</evidence>
<feature type="binding site" evidence="18">
    <location>
        <position position="384"/>
    </location>
    <ligand>
        <name>Zn(2+)</name>
        <dbReference type="ChEBI" id="CHEBI:29105"/>
        <note>catalytic</note>
    </ligand>
</feature>
<feature type="region of interest" description="Disordered" evidence="21">
    <location>
        <begin position="39"/>
        <end position="69"/>
    </location>
</feature>
<dbReference type="AlphaFoldDB" id="A0A7L2PIZ3"/>
<dbReference type="Gene3D" id="2.60.40.1910">
    <property type="match status" value="1"/>
</dbReference>
<evidence type="ECO:0000256" key="17">
    <source>
        <dbReference type="PIRSR" id="PIRSR634016-1"/>
    </source>
</evidence>
<organism evidence="25 26">
    <name type="scientific">Pycnonotus jocosus</name>
    <name type="common">Red-whiskered bulbul</name>
    <name type="synonym">Lanius jocosus</name>
    <dbReference type="NCBI Taxonomy" id="182897"/>
    <lineage>
        <taxon>Eukaryota</taxon>
        <taxon>Metazoa</taxon>
        <taxon>Chordata</taxon>
        <taxon>Craniata</taxon>
        <taxon>Vertebrata</taxon>
        <taxon>Euteleostomi</taxon>
        <taxon>Archelosauria</taxon>
        <taxon>Archosauria</taxon>
        <taxon>Dinosauria</taxon>
        <taxon>Saurischia</taxon>
        <taxon>Theropoda</taxon>
        <taxon>Coelurosauria</taxon>
        <taxon>Aves</taxon>
        <taxon>Neognathae</taxon>
        <taxon>Neoaves</taxon>
        <taxon>Telluraves</taxon>
        <taxon>Australaves</taxon>
        <taxon>Passeriformes</taxon>
        <taxon>Sylvioidea</taxon>
        <taxon>Pycnonotidae</taxon>
        <taxon>Pycnonotus</taxon>
    </lineage>
</organism>
<evidence type="ECO:0000256" key="15">
    <source>
        <dbReference type="ARBA" id="ARBA00023157"/>
    </source>
</evidence>
<evidence type="ECO:0000256" key="6">
    <source>
        <dbReference type="ARBA" id="ARBA00022670"/>
    </source>
</evidence>
<evidence type="ECO:0000256" key="14">
    <source>
        <dbReference type="ARBA" id="ARBA00023136"/>
    </source>
</evidence>
<keyword evidence="16" id="KW-0325">Glycoprotein</keyword>
<dbReference type="InterPro" id="IPR042097">
    <property type="entry name" value="Aminopeptidase_N-like_N_sf"/>
</dbReference>
<dbReference type="GO" id="GO:0008270">
    <property type="term" value="F:zinc ion binding"/>
    <property type="evidence" value="ECO:0007669"/>
    <property type="project" value="UniProtKB-UniRule"/>
</dbReference>
<feature type="non-terminal residue" evidence="25">
    <location>
        <position position="1"/>
    </location>
</feature>
<comment type="subcellular location">
    <subcellularLocation>
        <location evidence="1">Cell membrane</location>
        <topology evidence="1">Single-pass type II membrane protein</topology>
    </subcellularLocation>
</comment>
<dbReference type="InterPro" id="IPR027268">
    <property type="entry name" value="Peptidase_M4/M1_CTD_sf"/>
</dbReference>
<dbReference type="Gene3D" id="2.60.40.1730">
    <property type="entry name" value="tricorn interacting facor f3 domain"/>
    <property type="match status" value="1"/>
</dbReference>
<feature type="domain" description="ERAP1-like C-terminal" evidence="23">
    <location>
        <begin position="616"/>
        <end position="941"/>
    </location>
</feature>